<dbReference type="InterPro" id="IPR035985">
    <property type="entry name" value="Ubiquitin-activating_enz"/>
</dbReference>
<sequence>MDALPQFERTRILLDADEQMRLAGAHVLVAGLGGVGSYCAEALARAGVGRLTLIDHDVVAVSNINRQLPALLSTVGQPKAELMAARIRDINPSCELNVIREFLIPETVADIVPADVDFVIDCIDSLNCKVALVASSVERGLRVASSMGAGNKLDPTRIRIADISKTEMCPLASVMRKRLRKRGIPKGVLTVFSDEPGRTPLPPQPVEGRGRDRAVNGTISYMPPLFGLMLAGAVVQRLIAA</sequence>
<proteinExistence type="predicted"/>
<protein>
    <submittedName>
        <fullName evidence="2">tRNA threonylcarbamoyladenosine dehydratase</fullName>
    </submittedName>
</protein>
<dbReference type="CDD" id="cd00755">
    <property type="entry name" value="YgdL_like"/>
    <property type="match status" value="1"/>
</dbReference>
<dbReference type="SUPFAM" id="SSF69572">
    <property type="entry name" value="Activating enzymes of the ubiquitin-like proteins"/>
    <property type="match status" value="1"/>
</dbReference>
<dbReference type="EMBL" id="CP141769">
    <property type="protein sequence ID" value="WRS39842.1"/>
    <property type="molecule type" value="Genomic_DNA"/>
</dbReference>
<name>A0ABZ1CKC3_9PROT</name>
<evidence type="ECO:0000313" key="3">
    <source>
        <dbReference type="Proteomes" id="UP001334732"/>
    </source>
</evidence>
<keyword evidence="3" id="KW-1185">Reference proteome</keyword>
<accession>A0ABZ1CKC3</accession>
<dbReference type="Pfam" id="PF00899">
    <property type="entry name" value="ThiF"/>
    <property type="match status" value="1"/>
</dbReference>
<evidence type="ECO:0000313" key="2">
    <source>
        <dbReference type="EMBL" id="WRS39842.1"/>
    </source>
</evidence>
<dbReference type="InterPro" id="IPR000594">
    <property type="entry name" value="ThiF_NAD_FAD-bd"/>
</dbReference>
<feature type="domain" description="THIF-type NAD/FAD binding fold" evidence="1">
    <location>
        <begin position="13"/>
        <end position="238"/>
    </location>
</feature>
<dbReference type="PANTHER" id="PTHR43267:SF1">
    <property type="entry name" value="TRNA THREONYLCARBAMOYLADENOSINE DEHYDRATASE"/>
    <property type="match status" value="1"/>
</dbReference>
<dbReference type="PANTHER" id="PTHR43267">
    <property type="entry name" value="TRNA THREONYLCARBAMOYLADENOSINE DEHYDRATASE"/>
    <property type="match status" value="1"/>
</dbReference>
<dbReference type="RefSeq" id="WP_324780374.1">
    <property type="nucleotide sequence ID" value="NZ_CP141769.1"/>
</dbReference>
<gene>
    <name evidence="2" type="ORF">VA613_02970</name>
</gene>
<reference evidence="2 3" key="1">
    <citation type="submission" date="2023-12" db="EMBL/GenBank/DDBJ databases">
        <title>Thiobacillus sedimentum sp. nov., a chemolithoautotrophic sulfur-oxidizing bacterium isolated from freshwater sediment.</title>
        <authorList>
            <person name="Luo J."/>
            <person name="Dai C."/>
        </authorList>
    </citation>
    <scope>NUCLEOTIDE SEQUENCE [LARGE SCALE GENOMIC DNA]</scope>
    <source>
        <strain evidence="2 3">SCUT-2</strain>
    </source>
</reference>
<dbReference type="Gene3D" id="3.40.50.720">
    <property type="entry name" value="NAD(P)-binding Rossmann-like Domain"/>
    <property type="match status" value="1"/>
</dbReference>
<organism evidence="2 3">
    <name type="scientific">Thiobacillus sedimenti</name>
    <dbReference type="NCBI Taxonomy" id="3110231"/>
    <lineage>
        <taxon>Bacteria</taxon>
        <taxon>Pseudomonadati</taxon>
        <taxon>Pseudomonadota</taxon>
        <taxon>Betaproteobacteria</taxon>
        <taxon>Nitrosomonadales</taxon>
        <taxon>Thiobacillaceae</taxon>
        <taxon>Thiobacillus</taxon>
    </lineage>
</organism>
<dbReference type="Proteomes" id="UP001334732">
    <property type="component" value="Chromosome"/>
</dbReference>
<dbReference type="InterPro" id="IPR045886">
    <property type="entry name" value="ThiF/MoeB/HesA"/>
</dbReference>
<evidence type="ECO:0000259" key="1">
    <source>
        <dbReference type="Pfam" id="PF00899"/>
    </source>
</evidence>